<dbReference type="Proteomes" id="UP000578766">
    <property type="component" value="Unassembled WGS sequence"/>
</dbReference>
<feature type="non-terminal residue" evidence="5">
    <location>
        <position position="1"/>
    </location>
</feature>
<dbReference type="EMBL" id="VZUD01003507">
    <property type="protein sequence ID" value="NXV24861.1"/>
    <property type="molecule type" value="Genomic_DNA"/>
</dbReference>
<organism evidence="5 6">
    <name type="scientific">Cepphus grylle</name>
    <name type="common">Black guillemot</name>
    <name type="synonym">Alca grylle</name>
    <dbReference type="NCBI Taxonomy" id="28697"/>
    <lineage>
        <taxon>Eukaryota</taxon>
        <taxon>Metazoa</taxon>
        <taxon>Chordata</taxon>
        <taxon>Craniata</taxon>
        <taxon>Vertebrata</taxon>
        <taxon>Euteleostomi</taxon>
        <taxon>Archelosauria</taxon>
        <taxon>Archosauria</taxon>
        <taxon>Dinosauria</taxon>
        <taxon>Saurischia</taxon>
        <taxon>Theropoda</taxon>
        <taxon>Coelurosauria</taxon>
        <taxon>Aves</taxon>
        <taxon>Neognathae</taxon>
        <taxon>Neoaves</taxon>
        <taxon>Charadriiformes</taxon>
        <taxon>Alcidae</taxon>
        <taxon>Cepphus</taxon>
    </lineage>
</organism>
<comment type="caution">
    <text evidence="5">The sequence shown here is derived from an EMBL/GenBank/DDBJ whole genome shotgun (WGS) entry which is preliminary data.</text>
</comment>
<dbReference type="PROSITE" id="PS50175">
    <property type="entry name" value="ASP_PROT_RETROV"/>
    <property type="match status" value="1"/>
</dbReference>
<dbReference type="InterPro" id="IPR036157">
    <property type="entry name" value="dUTPase-like_sf"/>
</dbReference>
<evidence type="ECO:0000313" key="6">
    <source>
        <dbReference type="Proteomes" id="UP000578766"/>
    </source>
</evidence>
<dbReference type="PROSITE" id="PS00141">
    <property type="entry name" value="ASP_PROTEASE"/>
    <property type="match status" value="1"/>
</dbReference>
<reference evidence="5 6" key="1">
    <citation type="submission" date="2019-09" db="EMBL/GenBank/DDBJ databases">
        <title>Bird 10,000 Genomes (B10K) Project - Family phase.</title>
        <authorList>
            <person name="Zhang G."/>
        </authorList>
    </citation>
    <scope>NUCLEOTIDE SEQUENCE [LARGE SCALE GENOMIC DNA]</scope>
    <source>
        <strain evidence="5">OUT-0020</strain>
        <tissue evidence="5">Liver</tissue>
    </source>
</reference>
<accession>A0A7L3SE58</accession>
<dbReference type="AlphaFoldDB" id="A0A7L3SE58"/>
<keyword evidence="2" id="KW-0064">Aspartyl protease</keyword>
<dbReference type="InterPro" id="IPR051592">
    <property type="entry name" value="HERV-K_Pro_peptidase_A2"/>
</dbReference>
<keyword evidence="1" id="KW-0645">Protease</keyword>
<evidence type="ECO:0000256" key="2">
    <source>
        <dbReference type="ARBA" id="ARBA00022750"/>
    </source>
</evidence>
<dbReference type="InterPro" id="IPR001969">
    <property type="entry name" value="Aspartic_peptidase_AS"/>
</dbReference>
<dbReference type="SUPFAM" id="SSF51283">
    <property type="entry name" value="dUTPase-like"/>
    <property type="match status" value="1"/>
</dbReference>
<evidence type="ECO:0000256" key="3">
    <source>
        <dbReference type="ARBA" id="ARBA00022801"/>
    </source>
</evidence>
<gene>
    <name evidence="5" type="primary">Ervk9_2</name>
    <name evidence="5" type="ORF">CEPGRY_R05883</name>
</gene>
<evidence type="ECO:0000313" key="5">
    <source>
        <dbReference type="EMBL" id="NXV24861.1"/>
    </source>
</evidence>
<dbReference type="InterPro" id="IPR001995">
    <property type="entry name" value="Peptidase_A2_cat"/>
</dbReference>
<dbReference type="InterPro" id="IPR033704">
    <property type="entry name" value="dUTPase_trimeric"/>
</dbReference>
<dbReference type="InterPro" id="IPR029054">
    <property type="entry name" value="dUTPase-like"/>
</dbReference>
<dbReference type="CDD" id="cd07557">
    <property type="entry name" value="trimeric_dUTPase"/>
    <property type="match status" value="1"/>
</dbReference>
<name>A0A7L3SE58_CEPGR</name>
<dbReference type="PANTHER" id="PTHR19422:SF123">
    <property type="entry name" value="RT1 CLASS I, LOCUS CE15"/>
    <property type="match status" value="1"/>
</dbReference>
<dbReference type="GO" id="GO:0006508">
    <property type="term" value="P:proteolysis"/>
    <property type="evidence" value="ECO:0007669"/>
    <property type="project" value="UniProtKB-KW"/>
</dbReference>
<evidence type="ECO:0000256" key="1">
    <source>
        <dbReference type="ARBA" id="ARBA00022670"/>
    </source>
</evidence>
<keyword evidence="6" id="KW-1185">Reference proteome</keyword>
<dbReference type="PANTHER" id="PTHR19422">
    <property type="entry name" value="GAG RETROVIRAL POLYPROTEIN"/>
    <property type="match status" value="1"/>
</dbReference>
<dbReference type="Pfam" id="PF00692">
    <property type="entry name" value="dUTPase"/>
    <property type="match status" value="1"/>
</dbReference>
<protein>
    <submittedName>
        <fullName evidence="5">POK9 protein</fullName>
    </submittedName>
</protein>
<proteinExistence type="predicted"/>
<dbReference type="GO" id="GO:0004190">
    <property type="term" value="F:aspartic-type endopeptidase activity"/>
    <property type="evidence" value="ECO:0007669"/>
    <property type="project" value="UniProtKB-KW"/>
</dbReference>
<evidence type="ECO:0000259" key="4">
    <source>
        <dbReference type="PROSITE" id="PS50175"/>
    </source>
</evidence>
<feature type="domain" description="Peptidase A2" evidence="4">
    <location>
        <begin position="143"/>
        <end position="157"/>
    </location>
</feature>
<dbReference type="Gene3D" id="2.70.40.10">
    <property type="match status" value="1"/>
</dbReference>
<keyword evidence="3" id="KW-0378">Hydrolase</keyword>
<sequence length="157" mass="16131">AGSAGVDVATAVEATLVDSQVQCIPTDMKGPLGYGLSALLLGRSSVTRQGLFVLPGVINADFSGVIAIMVWTPTPPVHIPAGTKIGQLVPFKAAIPTAGTKERGDKGFGSTGRPDILLALDVSKAKPVQRVMLKEPGGHTCEINMLLDTGADVTIIS</sequence>
<feature type="non-terminal residue" evidence="5">
    <location>
        <position position="157"/>
    </location>
</feature>